<proteinExistence type="predicted"/>
<dbReference type="PANTHER" id="PTHR39328">
    <property type="entry name" value="BLL2871 PROTEIN"/>
    <property type="match status" value="1"/>
</dbReference>
<dbReference type="InterPro" id="IPR029055">
    <property type="entry name" value="Ntn_hydrolases_N"/>
</dbReference>
<dbReference type="GO" id="GO:0016787">
    <property type="term" value="F:hydrolase activity"/>
    <property type="evidence" value="ECO:0007669"/>
    <property type="project" value="UniProtKB-KW"/>
</dbReference>
<keyword evidence="2" id="KW-0378">Hydrolase</keyword>
<dbReference type="Pfam" id="PF13181">
    <property type="entry name" value="TPR_8"/>
    <property type="match status" value="1"/>
</dbReference>
<feature type="repeat" description="TPR" evidence="1">
    <location>
        <begin position="234"/>
        <end position="267"/>
    </location>
</feature>
<name>A0A1M4UZN1_9FLAO</name>
<dbReference type="SUPFAM" id="SSF48452">
    <property type="entry name" value="TPR-like"/>
    <property type="match status" value="1"/>
</dbReference>
<gene>
    <name evidence="2" type="ORF">SAMN05444278_103173</name>
</gene>
<dbReference type="EMBL" id="FQTW01000003">
    <property type="protein sequence ID" value="SHE62110.1"/>
    <property type="molecule type" value="Genomic_DNA"/>
</dbReference>
<keyword evidence="1" id="KW-0802">TPR repeat</keyword>
<dbReference type="STRING" id="1155689.SAMN05444278_103173"/>
<protein>
    <submittedName>
        <fullName evidence="2">Uncharacterized conserved protein, Ntn-hydrolase superfamily</fullName>
    </submittedName>
</protein>
<evidence type="ECO:0000256" key="1">
    <source>
        <dbReference type="PROSITE-ProRule" id="PRU00339"/>
    </source>
</evidence>
<evidence type="ECO:0000313" key="3">
    <source>
        <dbReference type="Proteomes" id="UP000184462"/>
    </source>
</evidence>
<evidence type="ECO:0000313" key="2">
    <source>
        <dbReference type="EMBL" id="SHE62110.1"/>
    </source>
</evidence>
<dbReference type="SUPFAM" id="SSF56235">
    <property type="entry name" value="N-terminal nucleophile aminohydrolases (Ntn hydrolases)"/>
    <property type="match status" value="1"/>
</dbReference>
<reference evidence="2 3" key="1">
    <citation type="submission" date="2016-11" db="EMBL/GenBank/DDBJ databases">
        <authorList>
            <person name="Jaros S."/>
            <person name="Januszkiewicz K."/>
            <person name="Wedrychowicz H."/>
        </authorList>
    </citation>
    <scope>NUCLEOTIDE SEQUENCE [LARGE SCALE GENOMIC DNA]</scope>
    <source>
        <strain evidence="2 3">DSM 25661</strain>
    </source>
</reference>
<dbReference type="InterPro" id="IPR010430">
    <property type="entry name" value="DUF1028"/>
</dbReference>
<dbReference type="InterPro" id="IPR011990">
    <property type="entry name" value="TPR-like_helical_dom_sf"/>
</dbReference>
<dbReference type="Gene3D" id="3.60.20.10">
    <property type="entry name" value="Glutamine Phosphoribosylpyrophosphate, subunit 1, domain 1"/>
    <property type="match status" value="1"/>
</dbReference>
<sequence>MKNCIALACFLYSVFSFPQQIPIKDSFAHTFSIVARDAETGEMAVGVQSHWFSVGSVVPWGKSGVGVVATQSFVSERYGYEGLQLLEQNYTPKKALEKLKQQDQAKAFRQVAILDAKGEIAVHTGQKCIAHAQHKIGDNFSVQANMMLNETVVEKMYEAFKNHKNLALAERVVKAMKAAQAAGGDIRGKQSAALIVVGPEKAQQPWNDKRIDLRVDDHKTPIKELERLLKVHRAYDYMNQGDVAMEQNNLKAALEAYSKAEALEPTNLEMKFWKAVALANSGDVKTSVPIFERIFEIDKNWQRLLKRLPDAELLTIDEKALNYLLNL</sequence>
<dbReference type="Pfam" id="PF06267">
    <property type="entry name" value="DUF1028"/>
    <property type="match status" value="1"/>
</dbReference>
<accession>A0A1M4UZN1</accession>
<dbReference type="PROSITE" id="PS50005">
    <property type="entry name" value="TPR"/>
    <property type="match status" value="1"/>
</dbReference>
<dbReference type="AlphaFoldDB" id="A0A1M4UZN1"/>
<keyword evidence="3" id="KW-1185">Reference proteome</keyword>
<dbReference type="RefSeq" id="WP_073192622.1">
    <property type="nucleotide sequence ID" value="NZ_FQTW01000003.1"/>
</dbReference>
<dbReference type="SMART" id="SM00028">
    <property type="entry name" value="TPR"/>
    <property type="match status" value="1"/>
</dbReference>
<dbReference type="InterPro" id="IPR019734">
    <property type="entry name" value="TPR_rpt"/>
</dbReference>
<dbReference type="Proteomes" id="UP000184462">
    <property type="component" value="Unassembled WGS sequence"/>
</dbReference>
<organism evidence="2 3">
    <name type="scientific">Psychroflexus salarius</name>
    <dbReference type="NCBI Taxonomy" id="1155689"/>
    <lineage>
        <taxon>Bacteria</taxon>
        <taxon>Pseudomonadati</taxon>
        <taxon>Bacteroidota</taxon>
        <taxon>Flavobacteriia</taxon>
        <taxon>Flavobacteriales</taxon>
        <taxon>Flavobacteriaceae</taxon>
        <taxon>Psychroflexus</taxon>
    </lineage>
</organism>
<dbReference type="OrthoDB" id="9790012at2"/>
<dbReference type="PANTHER" id="PTHR39328:SF1">
    <property type="entry name" value="BLL2871 PROTEIN"/>
    <property type="match status" value="1"/>
</dbReference>